<evidence type="ECO:0000313" key="4">
    <source>
        <dbReference type="Proteomes" id="UP000230903"/>
    </source>
</evidence>
<feature type="compositionally biased region" description="Basic and acidic residues" evidence="1">
    <location>
        <begin position="253"/>
        <end position="283"/>
    </location>
</feature>
<keyword evidence="2" id="KW-0472">Membrane</keyword>
<evidence type="ECO:0000256" key="1">
    <source>
        <dbReference type="SAM" id="MobiDB-lite"/>
    </source>
</evidence>
<organism evidence="3 4">
    <name type="scientific">Candidatus Harrisonbacteria bacterium CG10_big_fil_rev_8_21_14_0_10_45_28</name>
    <dbReference type="NCBI Taxonomy" id="1974586"/>
    <lineage>
        <taxon>Bacteria</taxon>
        <taxon>Candidatus Harrisoniibacteriota</taxon>
    </lineage>
</organism>
<dbReference type="AlphaFoldDB" id="A0A2H0UP81"/>
<protein>
    <submittedName>
        <fullName evidence="3">Uncharacterized protein</fullName>
    </submittedName>
</protein>
<dbReference type="Proteomes" id="UP000230903">
    <property type="component" value="Unassembled WGS sequence"/>
</dbReference>
<dbReference type="EMBL" id="PFBC01000006">
    <property type="protein sequence ID" value="PIR88227.1"/>
    <property type="molecule type" value="Genomic_DNA"/>
</dbReference>
<feature type="compositionally biased region" description="Low complexity" evidence="1">
    <location>
        <begin position="133"/>
        <end position="153"/>
    </location>
</feature>
<keyword evidence="2" id="KW-1133">Transmembrane helix</keyword>
<feature type="compositionally biased region" description="Polar residues" evidence="1">
    <location>
        <begin position="229"/>
        <end position="244"/>
    </location>
</feature>
<name>A0A2H0UP81_9BACT</name>
<gene>
    <name evidence="3" type="ORF">COU10_00340</name>
</gene>
<feature type="transmembrane region" description="Helical" evidence="2">
    <location>
        <begin position="22"/>
        <end position="55"/>
    </location>
</feature>
<accession>A0A2H0UP81</accession>
<sequence>MTNEQAEEKAQEIFKRFDIVDLVLLIPVAVFFDFISIIPLLGNICLILLLLVFYFKGVNIKKISKLWVVSMGIKAIPFVSIFPAITMFVGRAYLLNRAEGKAVQNSEGIEGASNEEKTTQSREEKIRARASKEGQAAGPEQGQGQQASQAKGSDQQKRDSIANQEEKVKDEAELKQRPSERSSGPGEAQPDRFSSDTDQFGTKMGPEGEFGVSGGPTAQPSPQRERSHQAGTSTPPRASSSKPTNAVLRARQTAKEKEDKKRRGETVEELLEERQLDRTKDQFGQRGPTTPEKPTVATGPKKNS</sequence>
<keyword evidence="2" id="KW-0812">Transmembrane</keyword>
<feature type="region of interest" description="Disordered" evidence="1">
    <location>
        <begin position="105"/>
        <end position="304"/>
    </location>
</feature>
<evidence type="ECO:0000313" key="3">
    <source>
        <dbReference type="EMBL" id="PIR88227.1"/>
    </source>
</evidence>
<feature type="compositionally biased region" description="Basic and acidic residues" evidence="1">
    <location>
        <begin position="114"/>
        <end position="132"/>
    </location>
</feature>
<evidence type="ECO:0000256" key="2">
    <source>
        <dbReference type="SAM" id="Phobius"/>
    </source>
</evidence>
<reference evidence="4" key="1">
    <citation type="submission" date="2017-09" db="EMBL/GenBank/DDBJ databases">
        <title>Depth-based differentiation of microbial function through sediment-hosted aquifers and enrichment of novel symbionts in the deep terrestrial subsurface.</title>
        <authorList>
            <person name="Probst A.J."/>
            <person name="Ladd B."/>
            <person name="Jarett J.K."/>
            <person name="Geller-Mcgrath D.E."/>
            <person name="Sieber C.M.K."/>
            <person name="Emerson J.B."/>
            <person name="Anantharaman K."/>
            <person name="Thomas B.C."/>
            <person name="Malmstrom R."/>
            <person name="Stieglmeier M."/>
            <person name="Klingl A."/>
            <person name="Woyke T."/>
            <person name="Ryan C.M."/>
            <person name="Banfield J.F."/>
        </authorList>
    </citation>
    <scope>NUCLEOTIDE SEQUENCE [LARGE SCALE GENOMIC DNA]</scope>
</reference>
<feature type="compositionally biased region" description="Basic and acidic residues" evidence="1">
    <location>
        <begin position="154"/>
        <end position="180"/>
    </location>
</feature>
<proteinExistence type="predicted"/>
<comment type="caution">
    <text evidence="3">The sequence shown here is derived from an EMBL/GenBank/DDBJ whole genome shotgun (WGS) entry which is preliminary data.</text>
</comment>
<feature type="transmembrane region" description="Helical" evidence="2">
    <location>
        <begin position="75"/>
        <end position="94"/>
    </location>
</feature>